<proteinExistence type="inferred from homology"/>
<dbReference type="EnsemblMetazoa" id="XM_019918034.1">
    <property type="protein sequence ID" value="XP_019773593.1"/>
    <property type="gene ID" value="LOC109546877"/>
</dbReference>
<keyword evidence="4 5" id="KW-0408">Iron</keyword>
<comment type="cofactor">
    <cofactor evidence="5">
        <name>Fe(2+)</name>
        <dbReference type="ChEBI" id="CHEBI:29033"/>
    </cofactor>
    <text evidence="5">Binds 1 Fe(2+) ion per subunit.</text>
</comment>
<dbReference type="GeneID" id="109546877"/>
<dbReference type="Proteomes" id="UP000019118">
    <property type="component" value="Unassembled WGS sequence"/>
</dbReference>
<evidence type="ECO:0000256" key="3">
    <source>
        <dbReference type="ARBA" id="ARBA00023002"/>
    </source>
</evidence>
<keyword evidence="3" id="KW-0560">Oxidoreductase</keyword>
<evidence type="ECO:0000256" key="5">
    <source>
        <dbReference type="PIRSR" id="PIRSR604294-1"/>
    </source>
</evidence>
<protein>
    <submittedName>
        <fullName evidence="7">Uncharacterized protein</fullName>
    </submittedName>
</protein>
<keyword evidence="2 5" id="KW-0479">Metal-binding</keyword>
<evidence type="ECO:0000256" key="4">
    <source>
        <dbReference type="ARBA" id="ARBA00023004"/>
    </source>
</evidence>
<dbReference type="KEGG" id="dpa:109546877"/>
<organism evidence="7 8">
    <name type="scientific">Dendroctonus ponderosae</name>
    <name type="common">Mountain pine beetle</name>
    <dbReference type="NCBI Taxonomy" id="77166"/>
    <lineage>
        <taxon>Eukaryota</taxon>
        <taxon>Metazoa</taxon>
        <taxon>Ecdysozoa</taxon>
        <taxon>Arthropoda</taxon>
        <taxon>Hexapoda</taxon>
        <taxon>Insecta</taxon>
        <taxon>Pterygota</taxon>
        <taxon>Neoptera</taxon>
        <taxon>Endopterygota</taxon>
        <taxon>Coleoptera</taxon>
        <taxon>Polyphaga</taxon>
        <taxon>Cucujiformia</taxon>
        <taxon>Curculionidae</taxon>
        <taxon>Scolytinae</taxon>
        <taxon>Dendroctonus</taxon>
    </lineage>
</organism>
<evidence type="ECO:0000313" key="8">
    <source>
        <dbReference type="Proteomes" id="UP000019118"/>
    </source>
</evidence>
<feature type="region of interest" description="Disordered" evidence="6">
    <location>
        <begin position="33"/>
        <end position="57"/>
    </location>
</feature>
<evidence type="ECO:0000256" key="2">
    <source>
        <dbReference type="ARBA" id="ARBA00022723"/>
    </source>
</evidence>
<dbReference type="AlphaFoldDB" id="A0AAR5QK36"/>
<evidence type="ECO:0000313" key="7">
    <source>
        <dbReference type="EnsemblMetazoa" id="XP_019773593.1"/>
    </source>
</evidence>
<dbReference type="CTD" id="41678"/>
<dbReference type="GO" id="GO:0046872">
    <property type="term" value="F:metal ion binding"/>
    <property type="evidence" value="ECO:0007669"/>
    <property type="project" value="UniProtKB-KW"/>
</dbReference>
<dbReference type="GO" id="GO:0042574">
    <property type="term" value="P:retinal metabolic process"/>
    <property type="evidence" value="ECO:0007669"/>
    <property type="project" value="TreeGrafter"/>
</dbReference>
<name>A0AAR5QK36_DENPD</name>
<feature type="compositionally biased region" description="Polar residues" evidence="6">
    <location>
        <begin position="37"/>
        <end position="51"/>
    </location>
</feature>
<dbReference type="PANTHER" id="PTHR10543:SF24">
    <property type="entry name" value="CAROTENOID ISOMEROOXYGENASE"/>
    <property type="match status" value="1"/>
</dbReference>
<dbReference type="Pfam" id="PF03055">
    <property type="entry name" value="RPE65"/>
    <property type="match status" value="1"/>
</dbReference>
<feature type="binding site" evidence="5">
    <location>
        <position position="579"/>
    </location>
    <ligand>
        <name>Fe cation</name>
        <dbReference type="ChEBI" id="CHEBI:24875"/>
        <note>catalytic</note>
    </ligand>
</feature>
<dbReference type="GO" id="GO:0016121">
    <property type="term" value="P:carotene catabolic process"/>
    <property type="evidence" value="ECO:0007669"/>
    <property type="project" value="TreeGrafter"/>
</dbReference>
<dbReference type="GO" id="GO:0010436">
    <property type="term" value="F:carotenoid dioxygenase activity"/>
    <property type="evidence" value="ECO:0007669"/>
    <property type="project" value="TreeGrafter"/>
</dbReference>
<reference evidence="7" key="2">
    <citation type="submission" date="2024-08" db="UniProtKB">
        <authorList>
            <consortium name="EnsemblMetazoa"/>
        </authorList>
    </citation>
    <scope>IDENTIFICATION</scope>
</reference>
<feature type="binding site" evidence="5">
    <location>
        <position position="365"/>
    </location>
    <ligand>
        <name>Fe cation</name>
        <dbReference type="ChEBI" id="CHEBI:24875"/>
        <note>catalytic</note>
    </ligand>
</feature>
<evidence type="ECO:0000256" key="1">
    <source>
        <dbReference type="ARBA" id="ARBA00006787"/>
    </source>
</evidence>
<evidence type="ECO:0000256" key="6">
    <source>
        <dbReference type="SAM" id="MobiDB-lite"/>
    </source>
</evidence>
<reference evidence="8" key="1">
    <citation type="journal article" date="2013" name="Genome Biol.">
        <title>Draft genome of the mountain pine beetle, Dendroctonus ponderosae Hopkins, a major forest pest.</title>
        <authorList>
            <person name="Keeling C.I."/>
            <person name="Yuen M.M."/>
            <person name="Liao N.Y."/>
            <person name="Docking T.R."/>
            <person name="Chan S.K."/>
            <person name="Taylor G.A."/>
            <person name="Palmquist D.L."/>
            <person name="Jackman S.D."/>
            <person name="Nguyen A."/>
            <person name="Li M."/>
            <person name="Henderson H."/>
            <person name="Janes J.K."/>
            <person name="Zhao Y."/>
            <person name="Pandoh P."/>
            <person name="Moore R."/>
            <person name="Sperling F.A."/>
            <person name="Huber D.P."/>
            <person name="Birol I."/>
            <person name="Jones S.J."/>
            <person name="Bohlmann J."/>
        </authorList>
    </citation>
    <scope>NUCLEOTIDE SEQUENCE</scope>
</reference>
<dbReference type="PANTHER" id="PTHR10543">
    <property type="entry name" value="BETA-CAROTENE DIOXYGENASE"/>
    <property type="match status" value="1"/>
</dbReference>
<feature type="binding site" evidence="5">
    <location>
        <position position="295"/>
    </location>
    <ligand>
        <name>Fe cation</name>
        <dbReference type="ChEBI" id="CHEBI:24875"/>
        <note>catalytic</note>
    </ligand>
</feature>
<keyword evidence="8" id="KW-1185">Reference proteome</keyword>
<dbReference type="InterPro" id="IPR004294">
    <property type="entry name" value="Carotenoid_Oase"/>
</dbReference>
<accession>A0AAR5QK36</accession>
<feature type="binding site" evidence="5">
    <location>
        <position position="234"/>
    </location>
    <ligand>
        <name>Fe cation</name>
        <dbReference type="ChEBI" id="CHEBI:24875"/>
        <note>catalytic</note>
    </ligand>
</feature>
<sequence length="586" mass="66334">MSSKPKTVLSEKLERVTSSQAFTWSPLPAKRKLAFTEKNQTQPSQNSGNEESGNKEPYYPNCDSEIWLRSCKQEVTEPLQGETKGKIPTWLNGTLLRNGPGSLQAGENEFQHIFDGSALLHRFGINNGNVTYQCRFLQSEIYKKTCNANRLIITEFGTKAVTDPCQSIFQRISTMFSLNASASDNSLVSIYPFGDQVYACGEMPFIHKIDLQSLETLDRVDLHDQINIVIHTSHPHIMENSSVYNLGLSLHASGPYHSVVCFPKTLEDSDQSMFDNAKIVASIPARWPLHPSYMHTFGITDNYFVIVEQPLSLSIPATLALKVQNEPLSGAFRWYGNEYTQVNVVSRKTGEIVRTFQAETFFFLHIINQYEDSGHVVIDVCAYRDPSMLDCMYVETLKNMQSNPDYAKMFRGRPIRFVLPLNPQSQQIAGESNLITLRNTQALAIYLPNGNIHVKAEKLCNLGCETPRIYYERYSGRKYRYFYAISSDVDAENPGAIIKVDTKEKTCRTWQQENCFPGEPIFVPSPQAKTEDDGLILSIILRGHGETNHVGLLIIDARTFEEIGRTEFQTDSPVPRCLHGWFFPRS</sequence>
<dbReference type="GO" id="GO:0003834">
    <property type="term" value="F:beta-carotene 15,15'-dioxygenase activity"/>
    <property type="evidence" value="ECO:0007669"/>
    <property type="project" value="TreeGrafter"/>
</dbReference>
<comment type="similarity">
    <text evidence="1">Belongs to the carotenoid oxygenase family.</text>
</comment>